<dbReference type="GO" id="GO:0003676">
    <property type="term" value="F:nucleic acid binding"/>
    <property type="evidence" value="ECO:0007669"/>
    <property type="project" value="InterPro"/>
</dbReference>
<dbReference type="PANTHER" id="PTHR46387">
    <property type="entry name" value="POLYNUCLEOTIDYL TRANSFERASE, RIBONUCLEASE H-LIKE SUPERFAMILY PROTEIN"/>
    <property type="match status" value="1"/>
</dbReference>
<evidence type="ECO:0000259" key="1">
    <source>
        <dbReference type="PROSITE" id="PS50879"/>
    </source>
</evidence>
<dbReference type="InterPro" id="IPR012337">
    <property type="entry name" value="RNaseH-like_sf"/>
</dbReference>
<feature type="domain" description="RNase H type-1" evidence="1">
    <location>
        <begin position="1"/>
        <end position="136"/>
    </location>
</feature>
<dbReference type="AlphaFoldDB" id="A0A2M8LFL9"/>
<dbReference type="CDD" id="cd09279">
    <property type="entry name" value="RNase_HI_like"/>
    <property type="match status" value="1"/>
</dbReference>
<dbReference type="PANTHER" id="PTHR46387:SF2">
    <property type="entry name" value="RIBONUCLEASE HI"/>
    <property type="match status" value="1"/>
</dbReference>
<comment type="caution">
    <text evidence="2">The sequence shown here is derived from an EMBL/GenBank/DDBJ whole genome shotgun (WGS) entry which is preliminary data.</text>
</comment>
<dbReference type="GO" id="GO:0004523">
    <property type="term" value="F:RNA-DNA hybrid ribonuclease activity"/>
    <property type="evidence" value="ECO:0007669"/>
    <property type="project" value="InterPro"/>
</dbReference>
<accession>A0A2M8LFL9</accession>
<dbReference type="PROSITE" id="PS50879">
    <property type="entry name" value="RNASE_H_1"/>
    <property type="match status" value="1"/>
</dbReference>
<dbReference type="SUPFAM" id="SSF53098">
    <property type="entry name" value="Ribonuclease H-like"/>
    <property type="match status" value="1"/>
</dbReference>
<evidence type="ECO:0000313" key="3">
    <source>
        <dbReference type="Proteomes" id="UP000231152"/>
    </source>
</evidence>
<dbReference type="EMBL" id="PFET01000002">
    <property type="protein sequence ID" value="PJE76228.1"/>
    <property type="molecule type" value="Genomic_DNA"/>
</dbReference>
<protein>
    <submittedName>
        <fullName evidence="2">Ribonuclease H</fullName>
    </submittedName>
</protein>
<organism evidence="2 3">
    <name type="scientific">Candidatus Uhrbacteria bacterium CG10_big_fil_rev_8_21_14_0_10_48_11</name>
    <dbReference type="NCBI Taxonomy" id="1975037"/>
    <lineage>
        <taxon>Bacteria</taxon>
        <taxon>Candidatus Uhriibacteriota</taxon>
    </lineage>
</organism>
<gene>
    <name evidence="2" type="ORF">COV04_00545</name>
</gene>
<evidence type="ECO:0000313" key="2">
    <source>
        <dbReference type="EMBL" id="PJE76228.1"/>
    </source>
</evidence>
<dbReference type="Pfam" id="PF13456">
    <property type="entry name" value="RVT_3"/>
    <property type="match status" value="1"/>
</dbReference>
<reference evidence="2 3" key="1">
    <citation type="submission" date="2017-09" db="EMBL/GenBank/DDBJ databases">
        <title>Depth-based differentiation of microbial function through sediment-hosted aquifers and enrichment of novel symbionts in the deep terrestrial subsurface.</title>
        <authorList>
            <person name="Probst A.J."/>
            <person name="Ladd B."/>
            <person name="Jarett J.K."/>
            <person name="Geller-Mcgrath D.E."/>
            <person name="Sieber C.M."/>
            <person name="Emerson J.B."/>
            <person name="Anantharaman K."/>
            <person name="Thomas B.C."/>
            <person name="Malmstrom R."/>
            <person name="Stieglmeier M."/>
            <person name="Klingl A."/>
            <person name="Woyke T."/>
            <person name="Ryan C.M."/>
            <person name="Banfield J.F."/>
        </authorList>
    </citation>
    <scope>NUCLEOTIDE SEQUENCE [LARGE SCALE GENOMIC DNA]</scope>
    <source>
        <strain evidence="2">CG10_big_fil_rev_8_21_14_0_10_48_11</strain>
    </source>
</reference>
<sequence>MTNTLHIHTDGGSRGNPGPAALGVYITDEKGTELIAFGKYLGITTNNQAEYSALIAALEEAKKMSPSTVHCFLDSELVVKQIKREYRVKNVELQPLFLKVWNLASSFPKITFTHVPRERNKEADRQVNIALDSVDK</sequence>
<dbReference type="InterPro" id="IPR036397">
    <property type="entry name" value="RNaseH_sf"/>
</dbReference>
<proteinExistence type="predicted"/>
<name>A0A2M8LFL9_9BACT</name>
<dbReference type="InterPro" id="IPR002156">
    <property type="entry name" value="RNaseH_domain"/>
</dbReference>
<dbReference type="Gene3D" id="3.30.420.10">
    <property type="entry name" value="Ribonuclease H-like superfamily/Ribonuclease H"/>
    <property type="match status" value="1"/>
</dbReference>
<dbReference type="Proteomes" id="UP000231152">
    <property type="component" value="Unassembled WGS sequence"/>
</dbReference>